<proteinExistence type="predicted"/>
<keyword evidence="1" id="KW-0472">Membrane</keyword>
<keyword evidence="1" id="KW-1133">Transmembrane helix</keyword>
<keyword evidence="1" id="KW-0812">Transmembrane</keyword>
<dbReference type="Proteomes" id="UP001208570">
    <property type="component" value="Unassembled WGS sequence"/>
</dbReference>
<gene>
    <name evidence="2" type="ORF">LSH36_788g01011</name>
</gene>
<organism evidence="2 3">
    <name type="scientific">Paralvinella palmiformis</name>
    <dbReference type="NCBI Taxonomy" id="53620"/>
    <lineage>
        <taxon>Eukaryota</taxon>
        <taxon>Metazoa</taxon>
        <taxon>Spiralia</taxon>
        <taxon>Lophotrochozoa</taxon>
        <taxon>Annelida</taxon>
        <taxon>Polychaeta</taxon>
        <taxon>Sedentaria</taxon>
        <taxon>Canalipalpata</taxon>
        <taxon>Terebellida</taxon>
        <taxon>Terebelliformia</taxon>
        <taxon>Alvinellidae</taxon>
        <taxon>Paralvinella</taxon>
    </lineage>
</organism>
<keyword evidence="3" id="KW-1185">Reference proteome</keyword>
<evidence type="ECO:0000313" key="2">
    <source>
        <dbReference type="EMBL" id="KAK2144072.1"/>
    </source>
</evidence>
<feature type="transmembrane region" description="Helical" evidence="1">
    <location>
        <begin position="105"/>
        <end position="122"/>
    </location>
</feature>
<dbReference type="AlphaFoldDB" id="A0AAD9J017"/>
<name>A0AAD9J017_9ANNE</name>
<sequence length="541" mass="61369">MIRVRFYCDPDNVRPGHNCIRIDFYLAVHATCVDCYDPAGCGEKFLFVRLVEFLCAYEESPSSKPSSSCVNEVNTLSRLVINLIITIVLMLVLAIIMLVRTLSPLLRLIFILISAISMIYRASAEPCKASADPCATLALTRDILAYRMSNGTQGAEITSKYMWRQLLNTPEISELDVLSKPIWQLEILLNRNSRNLLPLVSRRLAKRGRQVKENLFIILRPYQKVNSWNDVVIVVVVIVVDVVVIVVVVIVVIFLVIADVAAIEYNYHDDMIVVNIDEYDVVVIVVVVDDDDADDDDGGGGDDDDFHQITHFNETLLTSSKCRLHNESAERMRYRVTYGDIKSNVLDIASQLFWIKGDTKRAKKILKQITPRFKTLKDQVDQLWSLTYHDLMTDKIKAFLQSARNNFLELHGLSSQLNTRIPDLAVKCSYLDVIISPTRYEKARVDVAFGKVLKGAAFAIKGPLSEVFNARIERTKLDRSSLNTQHGYRLHTVNPDIRIKRGFASDELKMAARVWVISGAFRKLLPDCHPFGHTPRPSLWN</sequence>
<accession>A0AAD9J017</accession>
<evidence type="ECO:0000313" key="3">
    <source>
        <dbReference type="Proteomes" id="UP001208570"/>
    </source>
</evidence>
<dbReference type="EMBL" id="JAODUP010000788">
    <property type="protein sequence ID" value="KAK2144072.1"/>
    <property type="molecule type" value="Genomic_DNA"/>
</dbReference>
<evidence type="ECO:0000256" key="1">
    <source>
        <dbReference type="SAM" id="Phobius"/>
    </source>
</evidence>
<feature type="transmembrane region" description="Helical" evidence="1">
    <location>
        <begin position="231"/>
        <end position="257"/>
    </location>
</feature>
<feature type="transmembrane region" description="Helical" evidence="1">
    <location>
        <begin position="79"/>
        <end position="99"/>
    </location>
</feature>
<comment type="caution">
    <text evidence="2">The sequence shown here is derived from an EMBL/GenBank/DDBJ whole genome shotgun (WGS) entry which is preliminary data.</text>
</comment>
<reference evidence="2" key="1">
    <citation type="journal article" date="2023" name="Mol. Biol. Evol.">
        <title>Third-Generation Sequencing Reveals the Adaptive Role of the Epigenome in Three Deep-Sea Polychaetes.</title>
        <authorList>
            <person name="Perez M."/>
            <person name="Aroh O."/>
            <person name="Sun Y."/>
            <person name="Lan Y."/>
            <person name="Juniper S.K."/>
            <person name="Young C.R."/>
            <person name="Angers B."/>
            <person name="Qian P.Y."/>
        </authorList>
    </citation>
    <scope>NUCLEOTIDE SEQUENCE</scope>
    <source>
        <strain evidence="2">P08H-3</strain>
    </source>
</reference>
<protein>
    <submittedName>
        <fullName evidence="2">Uncharacterized protein</fullName>
    </submittedName>
</protein>